<accession>A0ABQ7FVS3</accession>
<dbReference type="Proteomes" id="UP000815325">
    <property type="component" value="Unassembled WGS sequence"/>
</dbReference>
<dbReference type="EMBL" id="MU070887">
    <property type="protein sequence ID" value="KAF5826487.1"/>
    <property type="molecule type" value="Genomic_DNA"/>
</dbReference>
<proteinExistence type="predicted"/>
<reference evidence="1" key="1">
    <citation type="submission" date="2017-08" db="EMBL/GenBank/DDBJ databases">
        <authorList>
            <person name="Polle J.E."/>
            <person name="Barry K."/>
            <person name="Cushman J."/>
            <person name="Schmutz J."/>
            <person name="Tran D."/>
            <person name="Hathwaick L.T."/>
            <person name="Yim W.C."/>
            <person name="Jenkins J."/>
            <person name="Mckie-Krisberg Z.M."/>
            <person name="Prochnik S."/>
            <person name="Lindquist E."/>
            <person name="Dockter R.B."/>
            <person name="Adam C."/>
            <person name="Molina H."/>
            <person name="Bunkerborg J."/>
            <person name="Jin E."/>
            <person name="Buchheim M."/>
            <person name="Magnuson J."/>
        </authorList>
    </citation>
    <scope>NUCLEOTIDE SEQUENCE</scope>
    <source>
        <strain evidence="1">CCAP 19/18</strain>
    </source>
</reference>
<dbReference type="SUPFAM" id="SSF68906">
    <property type="entry name" value="SAP domain"/>
    <property type="match status" value="1"/>
</dbReference>
<evidence type="ECO:0000313" key="1">
    <source>
        <dbReference type="EMBL" id="KAF5826487.1"/>
    </source>
</evidence>
<evidence type="ECO:0008006" key="3">
    <source>
        <dbReference type="Google" id="ProtNLM"/>
    </source>
</evidence>
<dbReference type="InterPro" id="IPR036361">
    <property type="entry name" value="SAP_dom_sf"/>
</dbReference>
<organism evidence="1 2">
    <name type="scientific">Dunaliella salina</name>
    <name type="common">Green alga</name>
    <name type="synonym">Protococcus salinus</name>
    <dbReference type="NCBI Taxonomy" id="3046"/>
    <lineage>
        <taxon>Eukaryota</taxon>
        <taxon>Viridiplantae</taxon>
        <taxon>Chlorophyta</taxon>
        <taxon>core chlorophytes</taxon>
        <taxon>Chlorophyceae</taxon>
        <taxon>CS clade</taxon>
        <taxon>Chlamydomonadales</taxon>
        <taxon>Dunaliellaceae</taxon>
        <taxon>Dunaliella</taxon>
    </lineage>
</organism>
<name>A0ABQ7FVS3_DUNSA</name>
<gene>
    <name evidence="1" type="ORF">DUNSADRAFT_2954</name>
</gene>
<keyword evidence="2" id="KW-1185">Reference proteome</keyword>
<sequence length="164" mass="18215">MAESSRPRSGMDLPTDITDLIADMLLEQKSLTYDERDIARDAAKCMLVGNPAFTTIGRTLYKAISPRLGHSTEGVSESSKILELKNVLKTWKLPLGGTKPELWKRIYDQVSVPEDCNDQLCPASTATRDFVRGLDEAMISQSKAKDVFNLSKNDLEGLFFEVVS</sequence>
<evidence type="ECO:0000313" key="2">
    <source>
        <dbReference type="Proteomes" id="UP000815325"/>
    </source>
</evidence>
<comment type="caution">
    <text evidence="1">The sequence shown here is derived from an EMBL/GenBank/DDBJ whole genome shotgun (WGS) entry which is preliminary data.</text>
</comment>
<protein>
    <recommendedName>
        <fullName evidence="3">SAP domain-containing protein</fullName>
    </recommendedName>
</protein>